<dbReference type="EMBL" id="FNCE01000005">
    <property type="protein sequence ID" value="SDG09063.1"/>
    <property type="molecule type" value="Genomic_DNA"/>
</dbReference>
<organism evidence="3 4">
    <name type="scientific">Limimonas halophila</name>
    <dbReference type="NCBI Taxonomy" id="1082479"/>
    <lineage>
        <taxon>Bacteria</taxon>
        <taxon>Pseudomonadati</taxon>
        <taxon>Pseudomonadota</taxon>
        <taxon>Alphaproteobacteria</taxon>
        <taxon>Rhodospirillales</taxon>
        <taxon>Rhodovibrionaceae</taxon>
        <taxon>Limimonas</taxon>
    </lineage>
</organism>
<sequence>MAKRRNTKTQRVYDVQRMLGVRIQELRKVGGYGQEKLAEAAGVESQTLSQYETGKTAPSLTTLVHLADALGQPLEEFFRFDELPRHDTEHRRAQRKLVQTVHDLDADTVKLLTKFARLMGRQRARRE</sequence>
<dbReference type="PROSITE" id="PS50943">
    <property type="entry name" value="HTH_CROC1"/>
    <property type="match status" value="1"/>
</dbReference>
<dbReference type="AlphaFoldDB" id="A0A1G7RE89"/>
<name>A0A1G7RE89_9PROT</name>
<evidence type="ECO:0000256" key="1">
    <source>
        <dbReference type="ARBA" id="ARBA00023125"/>
    </source>
</evidence>
<dbReference type="SUPFAM" id="SSF47413">
    <property type="entry name" value="lambda repressor-like DNA-binding domains"/>
    <property type="match status" value="1"/>
</dbReference>
<protein>
    <submittedName>
        <fullName evidence="3">DNA-binding transcriptional regulator, XRE-family HTH domain</fullName>
    </submittedName>
</protein>
<evidence type="ECO:0000313" key="3">
    <source>
        <dbReference type="EMBL" id="SDG09063.1"/>
    </source>
</evidence>
<keyword evidence="4" id="KW-1185">Reference proteome</keyword>
<dbReference type="CDD" id="cd00093">
    <property type="entry name" value="HTH_XRE"/>
    <property type="match status" value="1"/>
</dbReference>
<dbReference type="RefSeq" id="WP_143006204.1">
    <property type="nucleotide sequence ID" value="NZ_FNCE01000005.1"/>
</dbReference>
<dbReference type="PANTHER" id="PTHR46558">
    <property type="entry name" value="TRACRIPTIONAL REGULATORY PROTEIN-RELATED-RELATED"/>
    <property type="match status" value="1"/>
</dbReference>
<dbReference type="Proteomes" id="UP000199415">
    <property type="component" value="Unassembled WGS sequence"/>
</dbReference>
<dbReference type="GO" id="GO:0003677">
    <property type="term" value="F:DNA binding"/>
    <property type="evidence" value="ECO:0007669"/>
    <property type="project" value="UniProtKB-KW"/>
</dbReference>
<dbReference type="PANTHER" id="PTHR46558:SF4">
    <property type="entry name" value="DNA-BIDING PHAGE PROTEIN"/>
    <property type="match status" value="1"/>
</dbReference>
<dbReference type="InterPro" id="IPR001387">
    <property type="entry name" value="Cro/C1-type_HTH"/>
</dbReference>
<keyword evidence="1 3" id="KW-0238">DNA-binding</keyword>
<dbReference type="OrthoDB" id="189170at2"/>
<evidence type="ECO:0000259" key="2">
    <source>
        <dbReference type="PROSITE" id="PS50943"/>
    </source>
</evidence>
<reference evidence="3 4" key="1">
    <citation type="submission" date="2016-10" db="EMBL/GenBank/DDBJ databases">
        <authorList>
            <person name="de Groot N.N."/>
        </authorList>
    </citation>
    <scope>NUCLEOTIDE SEQUENCE [LARGE SCALE GENOMIC DNA]</scope>
    <source>
        <strain evidence="3 4">DSM 25584</strain>
    </source>
</reference>
<evidence type="ECO:0000313" key="4">
    <source>
        <dbReference type="Proteomes" id="UP000199415"/>
    </source>
</evidence>
<feature type="domain" description="HTH cro/C1-type" evidence="2">
    <location>
        <begin position="23"/>
        <end position="77"/>
    </location>
</feature>
<proteinExistence type="predicted"/>
<dbReference type="Gene3D" id="1.10.260.40">
    <property type="entry name" value="lambda repressor-like DNA-binding domains"/>
    <property type="match status" value="1"/>
</dbReference>
<dbReference type="InterPro" id="IPR010982">
    <property type="entry name" value="Lambda_DNA-bd_dom_sf"/>
</dbReference>
<dbReference type="SMART" id="SM00530">
    <property type="entry name" value="HTH_XRE"/>
    <property type="match status" value="1"/>
</dbReference>
<dbReference type="Pfam" id="PF01381">
    <property type="entry name" value="HTH_3"/>
    <property type="match status" value="1"/>
</dbReference>
<gene>
    <name evidence="3" type="ORF">SAMN05216241_105100</name>
</gene>
<dbReference type="STRING" id="1082479.SAMN05216241_105100"/>
<accession>A0A1G7RE89</accession>